<sequence length="188" mass="20103">MQCEALALPGCFLLHGARLGDARGDFMKLFHAPTLAAQGLETAFAESYVSTSHAGVIRGMHFQRPPHDHAKLVSCLTGRARDGLVDLRRGSPTFGRSLSLMLSADVPAMLYIPRGIAHGFAAHVDDTRLWYLVSSVHEPAADAGIHVDDVGIDWWDGAPALAGATPILSPRDTAHPSLAAYLAHTDFS</sequence>
<dbReference type="Gene3D" id="2.60.120.10">
    <property type="entry name" value="Jelly Rolls"/>
    <property type="match status" value="1"/>
</dbReference>
<protein>
    <recommendedName>
        <fullName evidence="4">dTDP-4-dehydrorhamnose 3,5-epimerase</fullName>
        <ecNumber evidence="3">5.1.3.13</ecNumber>
    </recommendedName>
    <alternativeName>
        <fullName evidence="6">Thymidine diphospho-4-keto-rhamnose 3,5-epimerase</fullName>
    </alternativeName>
    <alternativeName>
        <fullName evidence="5">dTDP-4-keto-6-deoxyglucose 3,5-epimerase</fullName>
    </alternativeName>
    <alternativeName>
        <fullName evidence="7">dTDP-6-deoxy-D-xylo-4-hexulose 3,5-epimerase</fullName>
    </alternativeName>
</protein>
<evidence type="ECO:0000256" key="3">
    <source>
        <dbReference type="ARBA" id="ARBA00012098"/>
    </source>
</evidence>
<dbReference type="OrthoDB" id="9800680at2"/>
<dbReference type="InterPro" id="IPR011051">
    <property type="entry name" value="RmlC_Cupin_sf"/>
</dbReference>
<feature type="active site" description="Proton acceptor" evidence="8">
    <location>
        <position position="61"/>
    </location>
</feature>
<evidence type="ECO:0000256" key="6">
    <source>
        <dbReference type="ARBA" id="ARBA00031424"/>
    </source>
</evidence>
<dbReference type="GO" id="GO:0019305">
    <property type="term" value="P:dTDP-rhamnose biosynthetic process"/>
    <property type="evidence" value="ECO:0007669"/>
    <property type="project" value="TreeGrafter"/>
</dbReference>
<evidence type="ECO:0000256" key="7">
    <source>
        <dbReference type="ARBA" id="ARBA00033311"/>
    </source>
</evidence>
<dbReference type="AlphaFoldDB" id="A0A3G8H827"/>
<evidence type="ECO:0000256" key="4">
    <source>
        <dbReference type="ARBA" id="ARBA00019595"/>
    </source>
</evidence>
<dbReference type="GO" id="GO:0008830">
    <property type="term" value="F:dTDP-4-dehydrorhamnose 3,5-epimerase activity"/>
    <property type="evidence" value="ECO:0007669"/>
    <property type="project" value="UniProtKB-EC"/>
</dbReference>
<dbReference type="PANTHER" id="PTHR21047:SF2">
    <property type="entry name" value="THYMIDINE DIPHOSPHO-4-KETO-RHAMNOSE 3,5-EPIMERASE"/>
    <property type="match status" value="1"/>
</dbReference>
<proteinExistence type="predicted"/>
<organism evidence="9 10">
    <name type="scientific">Cupriavidus pauculus</name>
    <dbReference type="NCBI Taxonomy" id="82633"/>
    <lineage>
        <taxon>Bacteria</taxon>
        <taxon>Pseudomonadati</taxon>
        <taxon>Pseudomonadota</taxon>
        <taxon>Betaproteobacteria</taxon>
        <taxon>Burkholderiales</taxon>
        <taxon>Burkholderiaceae</taxon>
        <taxon>Cupriavidus</taxon>
    </lineage>
</organism>
<comment type="function">
    <text evidence="2">Catalyzes the epimerization of the C3' and C5'positions of dTDP-6-deoxy-D-xylo-4-hexulose, forming dTDP-6-deoxy-L-lyxo-4-hexulose.</text>
</comment>
<evidence type="ECO:0000256" key="2">
    <source>
        <dbReference type="ARBA" id="ARBA00001997"/>
    </source>
</evidence>
<dbReference type="Proteomes" id="UP000270411">
    <property type="component" value="Chromosome 2"/>
</dbReference>
<gene>
    <name evidence="9" type="ORF">EHF44_23665</name>
</gene>
<evidence type="ECO:0000313" key="10">
    <source>
        <dbReference type="Proteomes" id="UP000270411"/>
    </source>
</evidence>
<dbReference type="GO" id="GO:0000271">
    <property type="term" value="P:polysaccharide biosynthetic process"/>
    <property type="evidence" value="ECO:0007669"/>
    <property type="project" value="TreeGrafter"/>
</dbReference>
<evidence type="ECO:0000313" key="9">
    <source>
        <dbReference type="EMBL" id="AZG16389.1"/>
    </source>
</evidence>
<accession>A0A3G8H827</accession>
<feature type="active site" description="Proton donor" evidence="8">
    <location>
        <position position="131"/>
    </location>
</feature>
<dbReference type="PANTHER" id="PTHR21047">
    <property type="entry name" value="DTDP-6-DEOXY-D-GLUCOSE-3,5 EPIMERASE"/>
    <property type="match status" value="1"/>
</dbReference>
<dbReference type="EMBL" id="CP033970">
    <property type="protein sequence ID" value="AZG16389.1"/>
    <property type="molecule type" value="Genomic_DNA"/>
</dbReference>
<evidence type="ECO:0000256" key="5">
    <source>
        <dbReference type="ARBA" id="ARBA00029758"/>
    </source>
</evidence>
<dbReference type="InterPro" id="IPR000888">
    <property type="entry name" value="RmlC-like"/>
</dbReference>
<dbReference type="EC" id="5.1.3.13" evidence="3"/>
<dbReference type="RefSeq" id="WP_124686119.1">
    <property type="nucleotide sequence ID" value="NZ_CP033970.1"/>
</dbReference>
<dbReference type="GO" id="GO:0005829">
    <property type="term" value="C:cytosol"/>
    <property type="evidence" value="ECO:0007669"/>
    <property type="project" value="TreeGrafter"/>
</dbReference>
<name>A0A3G8H827_9BURK</name>
<evidence type="ECO:0000256" key="8">
    <source>
        <dbReference type="PIRSR" id="PIRSR600888-1"/>
    </source>
</evidence>
<evidence type="ECO:0000256" key="1">
    <source>
        <dbReference type="ARBA" id="ARBA00001298"/>
    </source>
</evidence>
<dbReference type="Pfam" id="PF00908">
    <property type="entry name" value="dTDP_sugar_isom"/>
    <property type="match status" value="1"/>
</dbReference>
<reference evidence="10" key="1">
    <citation type="submission" date="2018-11" db="EMBL/GenBank/DDBJ databases">
        <title>FDA dAtabase for Regulatory Grade micrObial Sequences (FDA-ARGOS): Supporting development and validation of Infectious Disease Dx tests.</title>
        <authorList>
            <person name="Goldberg B."/>
            <person name="Campos J."/>
            <person name="Tallon L."/>
            <person name="Sadzewicz L."/>
            <person name="Zhao X."/>
            <person name="Vavikolanu K."/>
            <person name="Mehta A."/>
            <person name="Aluvathingal J."/>
            <person name="Nadendla S."/>
            <person name="Geyer C."/>
            <person name="Nandy P."/>
            <person name="Yan Y."/>
            <person name="Sichtig H."/>
        </authorList>
    </citation>
    <scope>NUCLEOTIDE SEQUENCE [LARGE SCALE GENOMIC DNA]</scope>
    <source>
        <strain evidence="10">FDAARGOS_614</strain>
    </source>
</reference>
<dbReference type="InterPro" id="IPR014710">
    <property type="entry name" value="RmlC-like_jellyroll"/>
</dbReference>
<dbReference type="CDD" id="cd00438">
    <property type="entry name" value="cupin_RmlC"/>
    <property type="match status" value="1"/>
</dbReference>
<dbReference type="SUPFAM" id="SSF51182">
    <property type="entry name" value="RmlC-like cupins"/>
    <property type="match status" value="1"/>
</dbReference>
<dbReference type="KEGG" id="cpau:EHF44_23665"/>
<comment type="catalytic activity">
    <reaction evidence="1">
        <text>dTDP-4-dehydro-6-deoxy-alpha-D-glucose = dTDP-4-dehydro-beta-L-rhamnose</text>
        <dbReference type="Rhea" id="RHEA:16969"/>
        <dbReference type="ChEBI" id="CHEBI:57649"/>
        <dbReference type="ChEBI" id="CHEBI:62830"/>
        <dbReference type="EC" id="5.1.3.13"/>
    </reaction>
</comment>